<gene>
    <name evidence="2" type="ORF">FN960_14270</name>
</gene>
<keyword evidence="1" id="KW-0812">Transmembrane</keyword>
<evidence type="ECO:0000313" key="2">
    <source>
        <dbReference type="EMBL" id="TSB45654.1"/>
    </source>
</evidence>
<evidence type="ECO:0000313" key="3">
    <source>
        <dbReference type="Proteomes" id="UP000318521"/>
    </source>
</evidence>
<dbReference type="OrthoDB" id="2943632at2"/>
<dbReference type="Proteomes" id="UP000318521">
    <property type="component" value="Unassembled WGS sequence"/>
</dbReference>
<dbReference type="InterPro" id="IPR025418">
    <property type="entry name" value="YrhC-like"/>
</dbReference>
<dbReference type="Pfam" id="PF14143">
    <property type="entry name" value="YrhC"/>
    <property type="match status" value="1"/>
</dbReference>
<feature type="transmembrane region" description="Helical" evidence="1">
    <location>
        <begin position="57"/>
        <end position="75"/>
    </location>
</feature>
<reference evidence="2 3" key="1">
    <citation type="submission" date="2019-07" db="EMBL/GenBank/DDBJ databases">
        <authorList>
            <person name="Park Y.J."/>
            <person name="Jeong S.E."/>
            <person name="Jung H.S."/>
        </authorList>
    </citation>
    <scope>NUCLEOTIDE SEQUENCE [LARGE SCALE GENOMIC DNA]</scope>
    <source>
        <strain evidence="3">P16(2019)</strain>
    </source>
</reference>
<protein>
    <submittedName>
        <fullName evidence="2">Uncharacterized protein</fullName>
    </submittedName>
</protein>
<accession>A0A553ZW08</accession>
<keyword evidence="1" id="KW-0472">Membrane</keyword>
<evidence type="ECO:0000256" key="1">
    <source>
        <dbReference type="SAM" id="Phobius"/>
    </source>
</evidence>
<dbReference type="EMBL" id="VLXZ01000009">
    <property type="protein sequence ID" value="TSB45654.1"/>
    <property type="molecule type" value="Genomic_DNA"/>
</dbReference>
<sequence>MVVREADFVESNREKNLLGKQEDYRRFSFVLWSLAAFLYVGLVIPESWAQTTRPPEFMIPAICVALFIAIVYNRLAAKATRLLYEDE</sequence>
<comment type="caution">
    <text evidence="2">The sequence shown here is derived from an EMBL/GenBank/DDBJ whole genome shotgun (WGS) entry which is preliminary data.</text>
</comment>
<feature type="transmembrane region" description="Helical" evidence="1">
    <location>
        <begin position="27"/>
        <end position="45"/>
    </location>
</feature>
<proteinExistence type="predicted"/>
<dbReference type="AlphaFoldDB" id="A0A553ZW08"/>
<organism evidence="2 3">
    <name type="scientific">Alkalicoccobacillus porphyridii</name>
    <dbReference type="NCBI Taxonomy" id="2597270"/>
    <lineage>
        <taxon>Bacteria</taxon>
        <taxon>Bacillati</taxon>
        <taxon>Bacillota</taxon>
        <taxon>Bacilli</taxon>
        <taxon>Bacillales</taxon>
        <taxon>Bacillaceae</taxon>
        <taxon>Alkalicoccobacillus</taxon>
    </lineage>
</organism>
<keyword evidence="3" id="KW-1185">Reference proteome</keyword>
<keyword evidence="1" id="KW-1133">Transmembrane helix</keyword>
<name>A0A553ZW08_9BACI</name>